<name>A0A9Q8PE22_PASFU</name>
<dbReference type="Pfam" id="PF12146">
    <property type="entry name" value="Hydrolase_4"/>
    <property type="match status" value="1"/>
</dbReference>
<dbReference type="GeneID" id="71991019"/>
<evidence type="ECO:0000313" key="4">
    <source>
        <dbReference type="EMBL" id="UJO20735.1"/>
    </source>
</evidence>
<dbReference type="InterPro" id="IPR029058">
    <property type="entry name" value="AB_hydrolase_fold"/>
</dbReference>
<dbReference type="OrthoDB" id="2498029at2759"/>
<evidence type="ECO:0000256" key="1">
    <source>
        <dbReference type="ARBA" id="ARBA00022801"/>
    </source>
</evidence>
<feature type="chain" id="PRO_5040308739" evidence="2">
    <location>
        <begin position="19"/>
        <end position="282"/>
    </location>
</feature>
<dbReference type="Gene3D" id="3.40.50.1820">
    <property type="entry name" value="alpha/beta hydrolase"/>
    <property type="match status" value="1"/>
</dbReference>
<evidence type="ECO:0000256" key="2">
    <source>
        <dbReference type="SAM" id="SignalP"/>
    </source>
</evidence>
<sequence>MGVFSVLSIGALAALAAAARERVTFQSFGTEIVGYHDTPTTQSGPVLAVIIAHAERFAEAGYHALTFDYRYWGQSAGMPRNLIDVKRQQEDYEAAFAAAKTFPGVDGDRLVVWGTSLSGGHALELGARHPELAGVIVQAPHVNGTATVSQLPPLSLPGLTAAGIDDARRATLGQPPLYITLTNRTGKFGALTQPGAYEGYQFLPFFVPYATAGASKIPTLFNVGLTDNVTPPEPAIALAKRMTNATLYTYLDTGHFDVYPGAKTYEANIGNQLAFLRKNVPI</sequence>
<accession>A0A9Q8PE22</accession>
<dbReference type="RefSeq" id="XP_047765101.1">
    <property type="nucleotide sequence ID" value="XM_047910289.1"/>
</dbReference>
<gene>
    <name evidence="4" type="ORF">CLAFUR5_11141</name>
</gene>
<dbReference type="PANTHER" id="PTHR22946">
    <property type="entry name" value="DIENELACTONE HYDROLASE DOMAIN-CONTAINING PROTEIN-RELATED"/>
    <property type="match status" value="1"/>
</dbReference>
<protein>
    <submittedName>
        <fullName evidence="4">Quorum-quenching protein AidA</fullName>
    </submittedName>
</protein>
<keyword evidence="2" id="KW-0732">Signal</keyword>
<dbReference type="GO" id="GO:0016788">
    <property type="term" value="F:hydrolase activity, acting on ester bonds"/>
    <property type="evidence" value="ECO:0007669"/>
    <property type="project" value="UniProtKB-ARBA"/>
</dbReference>
<organism evidence="4 5">
    <name type="scientific">Passalora fulva</name>
    <name type="common">Tomato leaf mold</name>
    <name type="synonym">Cladosporium fulvum</name>
    <dbReference type="NCBI Taxonomy" id="5499"/>
    <lineage>
        <taxon>Eukaryota</taxon>
        <taxon>Fungi</taxon>
        <taxon>Dikarya</taxon>
        <taxon>Ascomycota</taxon>
        <taxon>Pezizomycotina</taxon>
        <taxon>Dothideomycetes</taxon>
        <taxon>Dothideomycetidae</taxon>
        <taxon>Mycosphaerellales</taxon>
        <taxon>Mycosphaerellaceae</taxon>
        <taxon>Fulvia</taxon>
    </lineage>
</organism>
<dbReference type="AlphaFoldDB" id="A0A9Q8PE22"/>
<dbReference type="InterPro" id="IPR050261">
    <property type="entry name" value="FrsA_esterase"/>
</dbReference>
<dbReference type="InterPro" id="IPR022742">
    <property type="entry name" value="Hydrolase_4"/>
</dbReference>
<proteinExistence type="predicted"/>
<keyword evidence="5" id="KW-1185">Reference proteome</keyword>
<dbReference type="EMBL" id="CP090170">
    <property type="protein sequence ID" value="UJO20735.1"/>
    <property type="molecule type" value="Genomic_DNA"/>
</dbReference>
<dbReference type="KEGG" id="ffu:CLAFUR5_11141"/>
<keyword evidence="1" id="KW-0378">Hydrolase</keyword>
<reference evidence="4" key="1">
    <citation type="submission" date="2021-12" db="EMBL/GenBank/DDBJ databases">
        <authorList>
            <person name="Zaccaron A."/>
            <person name="Stergiopoulos I."/>
        </authorList>
    </citation>
    <scope>NUCLEOTIDE SEQUENCE</scope>
    <source>
        <strain evidence="4">Race5_Kim</strain>
    </source>
</reference>
<evidence type="ECO:0000313" key="5">
    <source>
        <dbReference type="Proteomes" id="UP000756132"/>
    </source>
</evidence>
<evidence type="ECO:0000259" key="3">
    <source>
        <dbReference type="Pfam" id="PF12146"/>
    </source>
</evidence>
<feature type="domain" description="Serine aminopeptidase S33" evidence="3">
    <location>
        <begin position="54"/>
        <end position="148"/>
    </location>
</feature>
<reference evidence="4" key="2">
    <citation type="journal article" date="2022" name="Microb. Genom.">
        <title>A chromosome-scale genome assembly of the tomato pathogen Cladosporium fulvum reveals a compartmentalized genome architecture and the presence of a dispensable chromosome.</title>
        <authorList>
            <person name="Zaccaron A.Z."/>
            <person name="Chen L.H."/>
            <person name="Samaras A."/>
            <person name="Stergiopoulos I."/>
        </authorList>
    </citation>
    <scope>NUCLEOTIDE SEQUENCE</scope>
    <source>
        <strain evidence="4">Race5_Kim</strain>
    </source>
</reference>
<dbReference type="PANTHER" id="PTHR22946:SF9">
    <property type="entry name" value="POLYKETIDE TRANSFERASE AF380"/>
    <property type="match status" value="1"/>
</dbReference>
<dbReference type="Proteomes" id="UP000756132">
    <property type="component" value="Chromosome 8"/>
</dbReference>
<dbReference type="SUPFAM" id="SSF53474">
    <property type="entry name" value="alpha/beta-Hydrolases"/>
    <property type="match status" value="1"/>
</dbReference>
<feature type="signal peptide" evidence="2">
    <location>
        <begin position="1"/>
        <end position="18"/>
    </location>
</feature>